<evidence type="ECO:0008006" key="9">
    <source>
        <dbReference type="Google" id="ProtNLM"/>
    </source>
</evidence>
<dbReference type="GO" id="GO:0004758">
    <property type="term" value="F:serine C-palmitoyltransferase activity"/>
    <property type="evidence" value="ECO:0007669"/>
    <property type="project" value="TreeGrafter"/>
</dbReference>
<dbReference type="GO" id="GO:0005783">
    <property type="term" value="C:endoplasmic reticulum"/>
    <property type="evidence" value="ECO:0007669"/>
    <property type="project" value="TreeGrafter"/>
</dbReference>
<dbReference type="SUPFAM" id="SSF53383">
    <property type="entry name" value="PLP-dependent transferases"/>
    <property type="match status" value="1"/>
</dbReference>
<sequence length="169" mass="18867">NFGQIAPLDKIVELREKYKFHVLLDESNSFGVLGKSGRGLTEYCRIPVFLETRLFFLSLITIDPLPVCDFWWSDFADIITAAMGHALATEGGFCTGSARVTDHQRLSSSGAAITSIDILEENPGLITKLKKNIAILWKGMFLISYSLACSLLFFILYLDSCQRRGLHIT</sequence>
<protein>
    <recommendedName>
        <fullName evidence="9">Aminotransferase class I/classII domain-containing protein</fullName>
    </recommendedName>
</protein>
<organism evidence="7 8">
    <name type="scientific">Malus domestica</name>
    <name type="common">Apple</name>
    <name type="synonym">Pyrus malus</name>
    <dbReference type="NCBI Taxonomy" id="3750"/>
    <lineage>
        <taxon>Eukaryota</taxon>
        <taxon>Viridiplantae</taxon>
        <taxon>Streptophyta</taxon>
        <taxon>Embryophyta</taxon>
        <taxon>Tracheophyta</taxon>
        <taxon>Spermatophyta</taxon>
        <taxon>Magnoliopsida</taxon>
        <taxon>eudicotyledons</taxon>
        <taxon>Gunneridae</taxon>
        <taxon>Pentapetalae</taxon>
        <taxon>rosids</taxon>
        <taxon>fabids</taxon>
        <taxon>Rosales</taxon>
        <taxon>Rosaceae</taxon>
        <taxon>Amygdaloideae</taxon>
        <taxon>Maleae</taxon>
        <taxon>Malus</taxon>
    </lineage>
</organism>
<comment type="cofactor">
    <cofactor evidence="1">
        <name>pyridoxal 5'-phosphate</name>
        <dbReference type="ChEBI" id="CHEBI:597326"/>
    </cofactor>
</comment>
<evidence type="ECO:0000313" key="8">
    <source>
        <dbReference type="Proteomes" id="UP000290289"/>
    </source>
</evidence>
<dbReference type="Gene3D" id="3.40.640.10">
    <property type="entry name" value="Type I PLP-dependent aspartate aminotransferase-like (Major domain)"/>
    <property type="match status" value="1"/>
</dbReference>
<dbReference type="STRING" id="3750.A0A498IAH2"/>
<dbReference type="InterPro" id="IPR050087">
    <property type="entry name" value="AON_synthase_class-II"/>
</dbReference>
<dbReference type="PANTHER" id="PTHR13693">
    <property type="entry name" value="CLASS II AMINOTRANSFERASE/8-AMINO-7-OXONONANOATE SYNTHASE"/>
    <property type="match status" value="1"/>
</dbReference>
<name>A0A498IAH2_MALDO</name>
<dbReference type="EMBL" id="RDQH01000339">
    <property type="protein sequence ID" value="RXH78977.1"/>
    <property type="molecule type" value="Genomic_DNA"/>
</dbReference>
<keyword evidence="6" id="KW-0812">Transmembrane</keyword>
<evidence type="ECO:0000256" key="1">
    <source>
        <dbReference type="ARBA" id="ARBA00001933"/>
    </source>
</evidence>
<dbReference type="GO" id="GO:0016020">
    <property type="term" value="C:membrane"/>
    <property type="evidence" value="ECO:0007669"/>
    <property type="project" value="GOC"/>
</dbReference>
<evidence type="ECO:0000256" key="4">
    <source>
        <dbReference type="ARBA" id="ARBA00022898"/>
    </source>
</evidence>
<evidence type="ECO:0000313" key="7">
    <source>
        <dbReference type="EMBL" id="RXH78977.1"/>
    </source>
</evidence>
<evidence type="ECO:0000256" key="5">
    <source>
        <dbReference type="ARBA" id="ARBA00023315"/>
    </source>
</evidence>
<gene>
    <name evidence="7" type="ORF">DVH24_034184</name>
</gene>
<dbReference type="AlphaFoldDB" id="A0A498IAH2"/>
<keyword evidence="6" id="KW-1133">Transmembrane helix</keyword>
<dbReference type="InterPro" id="IPR015424">
    <property type="entry name" value="PyrdxlP-dep_Trfase"/>
</dbReference>
<dbReference type="GO" id="GO:0046513">
    <property type="term" value="P:ceramide biosynthetic process"/>
    <property type="evidence" value="ECO:0007669"/>
    <property type="project" value="TreeGrafter"/>
</dbReference>
<dbReference type="GO" id="GO:0046512">
    <property type="term" value="P:sphingosine biosynthetic process"/>
    <property type="evidence" value="ECO:0007669"/>
    <property type="project" value="TreeGrafter"/>
</dbReference>
<comment type="caution">
    <text evidence="7">The sequence shown here is derived from an EMBL/GenBank/DDBJ whole genome shotgun (WGS) entry which is preliminary data.</text>
</comment>
<proteinExistence type="inferred from homology"/>
<keyword evidence="5" id="KW-0012">Acyltransferase</keyword>
<feature type="transmembrane region" description="Helical" evidence="6">
    <location>
        <begin position="135"/>
        <end position="158"/>
    </location>
</feature>
<dbReference type="Proteomes" id="UP000290289">
    <property type="component" value="Chromosome 13"/>
</dbReference>
<accession>A0A498IAH2</accession>
<evidence type="ECO:0000256" key="6">
    <source>
        <dbReference type="SAM" id="Phobius"/>
    </source>
</evidence>
<dbReference type="InterPro" id="IPR015421">
    <property type="entry name" value="PyrdxlP-dep_Trfase_major"/>
</dbReference>
<feature type="non-terminal residue" evidence="7">
    <location>
        <position position="1"/>
    </location>
</feature>
<keyword evidence="3" id="KW-0808">Transferase</keyword>
<keyword evidence="4" id="KW-0663">Pyridoxal phosphate</keyword>
<evidence type="ECO:0000256" key="3">
    <source>
        <dbReference type="ARBA" id="ARBA00022679"/>
    </source>
</evidence>
<comment type="similarity">
    <text evidence="2">Belongs to the class-II pyridoxal-phosphate-dependent aminotransferase family.</text>
</comment>
<dbReference type="PANTHER" id="PTHR13693:SF2">
    <property type="entry name" value="SERINE PALMITOYLTRANSFERASE 1"/>
    <property type="match status" value="1"/>
</dbReference>
<evidence type="ECO:0000256" key="2">
    <source>
        <dbReference type="ARBA" id="ARBA00008392"/>
    </source>
</evidence>
<keyword evidence="8" id="KW-1185">Reference proteome</keyword>
<keyword evidence="6" id="KW-0472">Membrane</keyword>
<reference evidence="7 8" key="1">
    <citation type="submission" date="2018-10" db="EMBL/GenBank/DDBJ databases">
        <title>A high-quality apple genome assembly.</title>
        <authorList>
            <person name="Hu J."/>
        </authorList>
    </citation>
    <scope>NUCLEOTIDE SEQUENCE [LARGE SCALE GENOMIC DNA]</scope>
    <source>
        <strain evidence="8">cv. HFTH1</strain>
        <tissue evidence="7">Young leaf</tissue>
    </source>
</reference>